<keyword evidence="3" id="KW-0804">Transcription</keyword>
<dbReference type="SMART" id="SM00418">
    <property type="entry name" value="HTH_ARSR"/>
    <property type="match status" value="1"/>
</dbReference>
<dbReference type="GO" id="GO:0003677">
    <property type="term" value="F:DNA binding"/>
    <property type="evidence" value="ECO:0007669"/>
    <property type="project" value="UniProtKB-KW"/>
</dbReference>
<evidence type="ECO:0000256" key="3">
    <source>
        <dbReference type="ARBA" id="ARBA00023163"/>
    </source>
</evidence>
<accession>A0A645DC81</accession>
<feature type="domain" description="HTH arsR-type" evidence="4">
    <location>
        <begin position="43"/>
        <end position="137"/>
    </location>
</feature>
<dbReference type="SUPFAM" id="SSF46785">
    <property type="entry name" value="Winged helix' DNA-binding domain"/>
    <property type="match status" value="1"/>
</dbReference>
<evidence type="ECO:0000256" key="1">
    <source>
        <dbReference type="ARBA" id="ARBA00023015"/>
    </source>
</evidence>
<dbReference type="PROSITE" id="PS50987">
    <property type="entry name" value="HTH_ARSR_2"/>
    <property type="match status" value="1"/>
</dbReference>
<evidence type="ECO:0000259" key="4">
    <source>
        <dbReference type="PROSITE" id="PS50987"/>
    </source>
</evidence>
<reference evidence="5" key="1">
    <citation type="submission" date="2019-08" db="EMBL/GenBank/DDBJ databases">
        <authorList>
            <person name="Kucharzyk K."/>
            <person name="Murdoch R.W."/>
            <person name="Higgins S."/>
            <person name="Loffler F."/>
        </authorList>
    </citation>
    <scope>NUCLEOTIDE SEQUENCE</scope>
</reference>
<dbReference type="Pfam" id="PF01022">
    <property type="entry name" value="HTH_5"/>
    <property type="match status" value="1"/>
</dbReference>
<dbReference type="Gene3D" id="1.10.10.10">
    <property type="entry name" value="Winged helix-like DNA-binding domain superfamily/Winged helix DNA-binding domain"/>
    <property type="match status" value="1"/>
</dbReference>
<dbReference type="EMBL" id="VSSQ01034554">
    <property type="protein sequence ID" value="MPM86543.1"/>
    <property type="molecule type" value="Genomic_DNA"/>
</dbReference>
<organism evidence="5">
    <name type="scientific">bioreactor metagenome</name>
    <dbReference type="NCBI Taxonomy" id="1076179"/>
    <lineage>
        <taxon>unclassified sequences</taxon>
        <taxon>metagenomes</taxon>
        <taxon>ecological metagenomes</taxon>
    </lineage>
</organism>
<comment type="caution">
    <text evidence="5">The sequence shown here is derived from an EMBL/GenBank/DDBJ whole genome shotgun (WGS) entry which is preliminary data.</text>
</comment>
<proteinExistence type="predicted"/>
<evidence type="ECO:0000256" key="2">
    <source>
        <dbReference type="ARBA" id="ARBA00023125"/>
    </source>
</evidence>
<dbReference type="PANTHER" id="PTHR43132">
    <property type="entry name" value="ARSENICAL RESISTANCE OPERON REPRESSOR ARSR-RELATED"/>
    <property type="match status" value="1"/>
</dbReference>
<dbReference type="GO" id="GO:0003700">
    <property type="term" value="F:DNA-binding transcription factor activity"/>
    <property type="evidence" value="ECO:0007669"/>
    <property type="project" value="InterPro"/>
</dbReference>
<dbReference type="InterPro" id="IPR011991">
    <property type="entry name" value="ArsR-like_HTH"/>
</dbReference>
<dbReference type="PANTHER" id="PTHR43132:SF2">
    <property type="entry name" value="ARSENICAL RESISTANCE OPERON REPRESSOR ARSR-RELATED"/>
    <property type="match status" value="1"/>
</dbReference>
<protein>
    <recommendedName>
        <fullName evidence="4">HTH arsR-type domain-containing protein</fullName>
    </recommendedName>
</protein>
<dbReference type="InterPro" id="IPR051011">
    <property type="entry name" value="Metal_resp_trans_reg"/>
</dbReference>
<dbReference type="InterPro" id="IPR036390">
    <property type="entry name" value="WH_DNA-bd_sf"/>
</dbReference>
<dbReference type="PRINTS" id="PR00778">
    <property type="entry name" value="HTHARSR"/>
</dbReference>
<dbReference type="InterPro" id="IPR001845">
    <property type="entry name" value="HTH_ArsR_DNA-bd_dom"/>
</dbReference>
<dbReference type="AlphaFoldDB" id="A0A645DC81"/>
<name>A0A645DC81_9ZZZZ</name>
<keyword evidence="1" id="KW-0805">Transcription regulation</keyword>
<gene>
    <name evidence="5" type="ORF">SDC9_133632</name>
</gene>
<keyword evidence="2" id="KW-0238">DNA-binding</keyword>
<dbReference type="InterPro" id="IPR036388">
    <property type="entry name" value="WH-like_DNA-bd_sf"/>
</dbReference>
<dbReference type="CDD" id="cd00090">
    <property type="entry name" value="HTH_ARSR"/>
    <property type="match status" value="1"/>
</dbReference>
<dbReference type="NCBIfam" id="NF033788">
    <property type="entry name" value="HTH_metalloreg"/>
    <property type="match status" value="1"/>
</dbReference>
<evidence type="ECO:0000313" key="5">
    <source>
        <dbReference type="EMBL" id="MPM86543.1"/>
    </source>
</evidence>
<sequence>MFGKNALHHYLLCFPNIQNCPLDTLGERFRIIFKVLNMMTEQAETQQYDFQVQLFKVLTHPTRLAVLDILRDGEHCVCHMEACLGLRQAYISQQLSVLREAGLIEDRRDGWNIFYRIADERIYVVLDEMRKITGQAIPLVVEPKQKCNCPKCNQTQ</sequence>